<feature type="transmembrane region" description="Helical" evidence="10">
    <location>
        <begin position="975"/>
        <end position="997"/>
    </location>
</feature>
<feature type="chain" id="PRO_5033016171" description="RING-type E3 ubiquitin transferase" evidence="11">
    <location>
        <begin position="24"/>
        <end position="1051"/>
    </location>
</feature>
<evidence type="ECO:0000256" key="9">
    <source>
        <dbReference type="ARBA" id="ARBA00023136"/>
    </source>
</evidence>
<name>A0A835Q5L9_VANPL</name>
<protein>
    <recommendedName>
        <fullName evidence="4">RING-type E3 ubiquitin transferase</fullName>
        <ecNumber evidence="4">2.3.2.27</ecNumber>
    </recommendedName>
</protein>
<evidence type="ECO:0000256" key="11">
    <source>
        <dbReference type="SAM" id="SignalP"/>
    </source>
</evidence>
<feature type="transmembrane region" description="Helical" evidence="10">
    <location>
        <begin position="728"/>
        <end position="746"/>
    </location>
</feature>
<dbReference type="Proteomes" id="UP000639772">
    <property type="component" value="Chromosome 11"/>
</dbReference>
<feature type="domain" description="DUF2921" evidence="13">
    <location>
        <begin position="508"/>
        <end position="707"/>
    </location>
</feature>
<evidence type="ECO:0000259" key="13">
    <source>
        <dbReference type="Pfam" id="PF25333"/>
    </source>
</evidence>
<keyword evidence="11" id="KW-0732">Signal</keyword>
<dbReference type="GO" id="GO:0061630">
    <property type="term" value="F:ubiquitin protein ligase activity"/>
    <property type="evidence" value="ECO:0007669"/>
    <property type="project" value="UniProtKB-EC"/>
</dbReference>
<comment type="subcellular location">
    <subcellularLocation>
        <location evidence="2">Endomembrane system</location>
        <topology evidence="2">Multi-pass membrane protein</topology>
    </subcellularLocation>
</comment>
<dbReference type="InterPro" id="IPR057425">
    <property type="entry name" value="DUF2921_N"/>
</dbReference>
<evidence type="ECO:0000256" key="8">
    <source>
        <dbReference type="ARBA" id="ARBA00022989"/>
    </source>
</evidence>
<feature type="domain" description="DUF2921" evidence="13">
    <location>
        <begin position="282"/>
        <end position="467"/>
    </location>
</feature>
<feature type="domain" description="SWEET-like" evidence="12">
    <location>
        <begin position="719"/>
        <end position="1004"/>
    </location>
</feature>
<feature type="transmembrane region" description="Helical" evidence="10">
    <location>
        <begin position="809"/>
        <end position="826"/>
    </location>
</feature>
<evidence type="ECO:0000256" key="5">
    <source>
        <dbReference type="ARBA" id="ARBA00022679"/>
    </source>
</evidence>
<reference evidence="14 15" key="1">
    <citation type="journal article" date="2020" name="Nat. Food">
        <title>A phased Vanilla planifolia genome enables genetic improvement of flavour and production.</title>
        <authorList>
            <person name="Hasing T."/>
            <person name="Tang H."/>
            <person name="Brym M."/>
            <person name="Khazi F."/>
            <person name="Huang T."/>
            <person name="Chambers A.H."/>
        </authorList>
    </citation>
    <scope>NUCLEOTIDE SEQUENCE [LARGE SCALE GENOMIC DNA]</scope>
    <source>
        <tissue evidence="14">Leaf</tissue>
    </source>
</reference>
<evidence type="ECO:0000256" key="7">
    <source>
        <dbReference type="ARBA" id="ARBA00022786"/>
    </source>
</evidence>
<evidence type="ECO:0000256" key="10">
    <source>
        <dbReference type="SAM" id="Phobius"/>
    </source>
</evidence>
<dbReference type="OrthoDB" id="618601at2759"/>
<dbReference type="PANTHER" id="PTHR33389:SF4">
    <property type="entry name" value="PII, URIDYLYLTRANSFERASE (DUF2921)"/>
    <property type="match status" value="1"/>
</dbReference>
<dbReference type="GO" id="GO:0012505">
    <property type="term" value="C:endomembrane system"/>
    <property type="evidence" value="ECO:0007669"/>
    <property type="project" value="UniProtKB-SubCell"/>
</dbReference>
<feature type="signal peptide" evidence="11">
    <location>
        <begin position="1"/>
        <end position="23"/>
    </location>
</feature>
<proteinExistence type="predicted"/>
<dbReference type="AlphaFoldDB" id="A0A835Q5L9"/>
<dbReference type="EC" id="2.3.2.27" evidence="4"/>
<comment type="catalytic activity">
    <reaction evidence="1">
        <text>S-ubiquitinyl-[E2 ubiquitin-conjugating enzyme]-L-cysteine + [acceptor protein]-L-lysine = [E2 ubiquitin-conjugating enzyme]-L-cysteine + N(6)-ubiquitinyl-[acceptor protein]-L-lysine.</text>
        <dbReference type="EC" id="2.3.2.27"/>
    </reaction>
</comment>
<comment type="pathway">
    <text evidence="3">Protein modification; protein ubiquitination.</text>
</comment>
<evidence type="ECO:0000256" key="2">
    <source>
        <dbReference type="ARBA" id="ARBA00004127"/>
    </source>
</evidence>
<dbReference type="Pfam" id="PF11145">
    <property type="entry name" value="DUF2921"/>
    <property type="match status" value="1"/>
</dbReference>
<accession>A0A835Q5L9</accession>
<keyword evidence="6 10" id="KW-0812">Transmembrane</keyword>
<evidence type="ECO:0000256" key="3">
    <source>
        <dbReference type="ARBA" id="ARBA00004906"/>
    </source>
</evidence>
<dbReference type="PANTHER" id="PTHR33389">
    <property type="entry name" value="FAMILY PROTEIN, PUTATIVE (DUF2921)-RELATED"/>
    <property type="match status" value="1"/>
</dbReference>
<dbReference type="InterPro" id="IPR021319">
    <property type="entry name" value="DUF2921"/>
</dbReference>
<feature type="domain" description="DUF2921" evidence="13">
    <location>
        <begin position="52"/>
        <end position="261"/>
    </location>
</feature>
<keyword evidence="7" id="KW-0833">Ubl conjugation pathway</keyword>
<evidence type="ECO:0000313" key="15">
    <source>
        <dbReference type="Proteomes" id="UP000639772"/>
    </source>
</evidence>
<dbReference type="Pfam" id="PF25333">
    <property type="entry name" value="DUF2921_N"/>
    <property type="match status" value="3"/>
</dbReference>
<evidence type="ECO:0000259" key="12">
    <source>
        <dbReference type="Pfam" id="PF11145"/>
    </source>
</evidence>
<keyword evidence="8 10" id="KW-1133">Transmembrane helix</keyword>
<keyword evidence="9 10" id="KW-0472">Membrane</keyword>
<evidence type="ECO:0000313" key="14">
    <source>
        <dbReference type="EMBL" id="KAG0462963.1"/>
    </source>
</evidence>
<sequence>MEFHTISSCLFLSLWFFCPVVSSYKFGKFGPAAEVEDPYATHYYTRFAKIEKACKPVISSASNLEFDDNRANSVKTELSFVMGDWREDSGESPILPFNGNDVLRNSSEVSEPIYLATFTLVHFDPLSHGSNARNVSGALALGISWNGTAPIGGQLVSPDFRVWPGSSELVILFEGVYTETKENDQEMVLCLLGRSKLPTRQLDPLKWATNSSSGNFVPPLVEDDNILLILRYPKIFMLTNRAVRGELKSLNDKSSDRYFDDVYLTSQLGAYSNYQFASGKLVSKACDHYPSQTETSYGKLEVYKGNRFCELLDRFVSGEVLSVVPNWNCNFTDEYCSKLGPFESNWDIKASDGSFANVGLMMQDVRCEHIINSNNSYYARVSAIFRAFPRLENHYFITQRSGLNGLTLSAEGIWNSSTGRLCMVGCRGLNEDGCQLRICLYIPTSYSIKQRNIIFGQISNINETESSFHPLTFEWPVHPFQLYNKFMNFLPPTYEYSKIVLAEAFLERSKPFDFSTIIKKSLLSYPKKGDISDEIVKLSNLADDLTLHVPAFPDPLPKNTVVKPFLQLEILTLGSLFGRYWTYQNASTLELSENSRGKASTTEEHLLLNVSAELTISEKQYSNFSTLYLEGLYNPVDGKMYLIGCRDVRASWKILFDSMDLENGLDCSIEVKVEYPPTTARWLMIPTAKVCITSNRNDDDPLYFSSIELQTLPILYQRQREDILSRRGVEGVLCIITLSLAIACISSQLFHISSSMTVVPYVSLVMLGVQALGYSIPLITGAEALFARNADDSYVNGFKKNQWYQATDYMVKVLVLTAFLLTLRLGQKVWKSRIRLLTRAPLEPRRVPSDRNVLLISCIIHFIGFVLVLIMHGINVSKRPINTEYYVDTRGNRHNINEWIVQFEEYIGLIQDFFLLPQIIGNFLWRIDCKPLRKVYYVGITVVRILPHIYDYIGAPVFNPYFSQEYEFVNPNLDFYSKLGDVAISIAATVFALILFIQQKWSYEKLCQGILSGQNKLMPLGSRVYERLPSMSVEAELVAGVNVVPMQDDPQ</sequence>
<gene>
    <name evidence="14" type="ORF">HPP92_021439</name>
</gene>
<keyword evidence="5" id="KW-0808">Transferase</keyword>
<feature type="transmembrane region" description="Helical" evidence="10">
    <location>
        <begin position="758"/>
        <end position="779"/>
    </location>
</feature>
<evidence type="ECO:0000256" key="1">
    <source>
        <dbReference type="ARBA" id="ARBA00000900"/>
    </source>
</evidence>
<feature type="transmembrane region" description="Helical" evidence="10">
    <location>
        <begin position="853"/>
        <end position="874"/>
    </location>
</feature>
<evidence type="ECO:0000256" key="4">
    <source>
        <dbReference type="ARBA" id="ARBA00012483"/>
    </source>
</evidence>
<dbReference type="EMBL" id="JADCNM010000011">
    <property type="protein sequence ID" value="KAG0462963.1"/>
    <property type="molecule type" value="Genomic_DNA"/>
</dbReference>
<comment type="caution">
    <text evidence="14">The sequence shown here is derived from an EMBL/GenBank/DDBJ whole genome shotgun (WGS) entry which is preliminary data.</text>
</comment>
<organism evidence="14 15">
    <name type="scientific">Vanilla planifolia</name>
    <name type="common">Vanilla</name>
    <dbReference type="NCBI Taxonomy" id="51239"/>
    <lineage>
        <taxon>Eukaryota</taxon>
        <taxon>Viridiplantae</taxon>
        <taxon>Streptophyta</taxon>
        <taxon>Embryophyta</taxon>
        <taxon>Tracheophyta</taxon>
        <taxon>Spermatophyta</taxon>
        <taxon>Magnoliopsida</taxon>
        <taxon>Liliopsida</taxon>
        <taxon>Asparagales</taxon>
        <taxon>Orchidaceae</taxon>
        <taxon>Vanilloideae</taxon>
        <taxon>Vanilleae</taxon>
        <taxon>Vanilla</taxon>
    </lineage>
</organism>
<evidence type="ECO:0000256" key="6">
    <source>
        <dbReference type="ARBA" id="ARBA00022692"/>
    </source>
</evidence>